<dbReference type="CDD" id="cd07079">
    <property type="entry name" value="ALDH_F18-19_ProA-GPR"/>
    <property type="match status" value="1"/>
</dbReference>
<dbReference type="EC" id="1.2.1.41" evidence="2"/>
<evidence type="ECO:0000259" key="9">
    <source>
        <dbReference type="Pfam" id="PF00171"/>
    </source>
</evidence>
<dbReference type="InterPro" id="IPR000965">
    <property type="entry name" value="GPR_dom"/>
</dbReference>
<protein>
    <recommendedName>
        <fullName evidence="2">glutamate-5-semialdehyde dehydrogenase</fullName>
        <ecNumber evidence="2">1.2.1.41</ecNumber>
    </recommendedName>
</protein>
<evidence type="ECO:0000256" key="3">
    <source>
        <dbReference type="ARBA" id="ARBA00022605"/>
    </source>
</evidence>
<dbReference type="EMBL" id="UOEA01000052">
    <property type="protein sequence ID" value="VAV83841.1"/>
    <property type="molecule type" value="Genomic_DNA"/>
</dbReference>
<dbReference type="NCBIfam" id="NF001221">
    <property type="entry name" value="PRK00197.1"/>
    <property type="match status" value="1"/>
</dbReference>
<keyword evidence="8" id="KW-0175">Coiled coil</keyword>
<dbReference type="PIRSF" id="PIRSF000151">
    <property type="entry name" value="GPR"/>
    <property type="match status" value="1"/>
</dbReference>
<evidence type="ECO:0000256" key="5">
    <source>
        <dbReference type="ARBA" id="ARBA00022857"/>
    </source>
</evidence>
<dbReference type="FunFam" id="3.40.309.10:FF:000006">
    <property type="entry name" value="Gamma-glutamyl phosphate reductase"/>
    <property type="match status" value="1"/>
</dbReference>
<dbReference type="GO" id="GO:0004350">
    <property type="term" value="F:glutamate-5-semialdehyde dehydrogenase activity"/>
    <property type="evidence" value="ECO:0007669"/>
    <property type="project" value="UniProtKB-EC"/>
</dbReference>
<evidence type="ECO:0000256" key="1">
    <source>
        <dbReference type="ARBA" id="ARBA00004985"/>
    </source>
</evidence>
<dbReference type="GO" id="GO:0055129">
    <property type="term" value="P:L-proline biosynthetic process"/>
    <property type="evidence" value="ECO:0007669"/>
    <property type="project" value="UniProtKB-UniPathway"/>
</dbReference>
<dbReference type="InterPro" id="IPR016161">
    <property type="entry name" value="Ald_DH/histidinol_DH"/>
</dbReference>
<dbReference type="NCBIfam" id="TIGR00407">
    <property type="entry name" value="proA"/>
    <property type="match status" value="1"/>
</dbReference>
<sequence length="423" mass="45718">MSVVERSVAELVKDIAVKAVKASRELARLGSDVKNAALLRMADDIEKNAATLQDENKKDLERAEEKGISKAMLDRLTLSDKVIKGMADGLREVAALSDPVGEVTGMTTRPNGLKVGRMRIPLGVIGIIYESRPNVTADAAGLCMKSGNAVVLRGGSEAVHSNLAIATVLRAAAKAEGVPEDAVQVIPTTERAAVTEMLKLEEQIDIIIPRGGESLIRFVVENSRIPVIKHYKGVCSVFIDASAELQMAEDIAFNAKVQRPGVCNSMETLLVHEAIAEEFLPIIAERYKEAGVEVRGCEKTCKILTDATPAEEADWGAEFLDLIVAVKVVEDMDEAIAMIEQYGSLHTETIVTSDYQNSKRFVESVNSSTVMVNASTRFSDGHQLGLGAEIGISTTKLHAFGPMGLEELTTRKFIVYGEGHVRE</sequence>
<keyword evidence="3" id="KW-0028">Amino-acid biosynthesis</keyword>
<evidence type="ECO:0000256" key="2">
    <source>
        <dbReference type="ARBA" id="ARBA00013002"/>
    </source>
</evidence>
<dbReference type="Pfam" id="PF00171">
    <property type="entry name" value="Aldedh"/>
    <property type="match status" value="1"/>
</dbReference>
<keyword evidence="5" id="KW-0521">NADP</keyword>
<feature type="coiled-coil region" evidence="8">
    <location>
        <begin position="35"/>
        <end position="62"/>
    </location>
</feature>
<name>A0A3B0QU33_9ZZZZ</name>
<gene>
    <name evidence="10" type="ORF">MNBD_DELTA01-1547</name>
</gene>
<evidence type="ECO:0000313" key="10">
    <source>
        <dbReference type="EMBL" id="VAV83841.1"/>
    </source>
</evidence>
<dbReference type="HAMAP" id="MF_00412">
    <property type="entry name" value="ProA"/>
    <property type="match status" value="1"/>
</dbReference>
<dbReference type="GO" id="GO:0050661">
    <property type="term" value="F:NADP binding"/>
    <property type="evidence" value="ECO:0007669"/>
    <property type="project" value="InterPro"/>
</dbReference>
<evidence type="ECO:0000256" key="7">
    <source>
        <dbReference type="ARBA" id="ARBA00049024"/>
    </source>
</evidence>
<feature type="domain" description="Aldehyde dehydrogenase" evidence="9">
    <location>
        <begin position="5"/>
        <end position="291"/>
    </location>
</feature>
<dbReference type="SUPFAM" id="SSF53720">
    <property type="entry name" value="ALDH-like"/>
    <property type="match status" value="1"/>
</dbReference>
<dbReference type="InterPro" id="IPR015590">
    <property type="entry name" value="Aldehyde_DH_dom"/>
</dbReference>
<dbReference type="Gene3D" id="3.40.605.10">
    <property type="entry name" value="Aldehyde Dehydrogenase, Chain A, domain 1"/>
    <property type="match status" value="1"/>
</dbReference>
<evidence type="ECO:0000256" key="6">
    <source>
        <dbReference type="ARBA" id="ARBA00023002"/>
    </source>
</evidence>
<dbReference type="InterPro" id="IPR016163">
    <property type="entry name" value="Ald_DH_C"/>
</dbReference>
<reference evidence="10" key="1">
    <citation type="submission" date="2018-06" db="EMBL/GenBank/DDBJ databases">
        <authorList>
            <person name="Zhirakovskaya E."/>
        </authorList>
    </citation>
    <scope>NUCLEOTIDE SEQUENCE</scope>
</reference>
<comment type="catalytic activity">
    <reaction evidence="7">
        <text>L-glutamate 5-semialdehyde + phosphate + NADP(+) = L-glutamyl 5-phosphate + NADPH + H(+)</text>
        <dbReference type="Rhea" id="RHEA:19541"/>
        <dbReference type="ChEBI" id="CHEBI:15378"/>
        <dbReference type="ChEBI" id="CHEBI:43474"/>
        <dbReference type="ChEBI" id="CHEBI:57783"/>
        <dbReference type="ChEBI" id="CHEBI:58066"/>
        <dbReference type="ChEBI" id="CHEBI:58274"/>
        <dbReference type="ChEBI" id="CHEBI:58349"/>
        <dbReference type="EC" id="1.2.1.41"/>
    </reaction>
</comment>
<dbReference type="InterPro" id="IPR012134">
    <property type="entry name" value="Glu-5-SA_DH"/>
</dbReference>
<dbReference type="Gene3D" id="3.40.309.10">
    <property type="entry name" value="Aldehyde Dehydrogenase, Chain A, domain 2"/>
    <property type="match status" value="1"/>
</dbReference>
<dbReference type="AlphaFoldDB" id="A0A3B0QU33"/>
<accession>A0A3B0QU33</accession>
<dbReference type="PANTHER" id="PTHR11063:SF8">
    <property type="entry name" value="DELTA-1-PYRROLINE-5-CARBOXYLATE SYNTHASE"/>
    <property type="match status" value="1"/>
</dbReference>
<evidence type="ECO:0000256" key="4">
    <source>
        <dbReference type="ARBA" id="ARBA00022650"/>
    </source>
</evidence>
<dbReference type="PANTHER" id="PTHR11063">
    <property type="entry name" value="GLUTAMATE SEMIALDEHYDE DEHYDROGENASE"/>
    <property type="match status" value="1"/>
</dbReference>
<keyword evidence="4" id="KW-0641">Proline biosynthesis</keyword>
<dbReference type="UniPathway" id="UPA00098">
    <property type="reaction ID" value="UER00360"/>
</dbReference>
<organism evidence="10">
    <name type="scientific">hydrothermal vent metagenome</name>
    <dbReference type="NCBI Taxonomy" id="652676"/>
    <lineage>
        <taxon>unclassified sequences</taxon>
        <taxon>metagenomes</taxon>
        <taxon>ecological metagenomes</taxon>
    </lineage>
</organism>
<dbReference type="InterPro" id="IPR016162">
    <property type="entry name" value="Ald_DH_N"/>
</dbReference>
<proteinExistence type="inferred from homology"/>
<comment type="pathway">
    <text evidence="1">Amino-acid biosynthesis; L-proline biosynthesis; L-glutamate 5-semialdehyde from L-glutamate: step 2/2.</text>
</comment>
<keyword evidence="6 10" id="KW-0560">Oxidoreductase</keyword>
<evidence type="ECO:0000256" key="8">
    <source>
        <dbReference type="SAM" id="Coils"/>
    </source>
</evidence>